<dbReference type="Pfam" id="PF24068">
    <property type="entry name" value="TPD1_C"/>
    <property type="match status" value="1"/>
</dbReference>
<dbReference type="PANTHER" id="PTHR33184:SF72">
    <property type="entry name" value="BETA-1,3-N-ACETYLGLUCOSAMINYLTRANSFERASE FAMILY PROTEIN"/>
    <property type="match status" value="1"/>
</dbReference>
<keyword evidence="4" id="KW-1185">Reference proteome</keyword>
<organism evidence="3 4">
    <name type="scientific">Macleaya cordata</name>
    <name type="common">Five-seeded plume-poppy</name>
    <name type="synonym">Bocconia cordata</name>
    <dbReference type="NCBI Taxonomy" id="56857"/>
    <lineage>
        <taxon>Eukaryota</taxon>
        <taxon>Viridiplantae</taxon>
        <taxon>Streptophyta</taxon>
        <taxon>Embryophyta</taxon>
        <taxon>Tracheophyta</taxon>
        <taxon>Spermatophyta</taxon>
        <taxon>Magnoliopsida</taxon>
        <taxon>Ranunculales</taxon>
        <taxon>Papaveraceae</taxon>
        <taxon>Papaveroideae</taxon>
        <taxon>Macleaya</taxon>
    </lineage>
</organism>
<reference evidence="3 4" key="1">
    <citation type="journal article" date="2017" name="Mol. Plant">
        <title>The Genome of Medicinal Plant Macleaya cordata Provides New Insights into Benzylisoquinoline Alkaloids Metabolism.</title>
        <authorList>
            <person name="Liu X."/>
            <person name="Liu Y."/>
            <person name="Huang P."/>
            <person name="Ma Y."/>
            <person name="Qing Z."/>
            <person name="Tang Q."/>
            <person name="Cao H."/>
            <person name="Cheng P."/>
            <person name="Zheng Y."/>
            <person name="Yuan Z."/>
            <person name="Zhou Y."/>
            <person name="Liu J."/>
            <person name="Tang Z."/>
            <person name="Zhuo Y."/>
            <person name="Zhang Y."/>
            <person name="Yu L."/>
            <person name="Huang J."/>
            <person name="Yang P."/>
            <person name="Peng Q."/>
            <person name="Zhang J."/>
            <person name="Jiang W."/>
            <person name="Zhang Z."/>
            <person name="Lin K."/>
            <person name="Ro D.K."/>
            <person name="Chen X."/>
            <person name="Xiong X."/>
            <person name="Shang Y."/>
            <person name="Huang S."/>
            <person name="Zeng J."/>
        </authorList>
    </citation>
    <scope>NUCLEOTIDE SEQUENCE [LARGE SCALE GENOMIC DNA]</scope>
    <source>
        <strain evidence="4">cv. BLH2017</strain>
        <tissue evidence="3">Root</tissue>
    </source>
</reference>
<evidence type="ECO:0008006" key="5">
    <source>
        <dbReference type="Google" id="ProtNLM"/>
    </source>
</evidence>
<dbReference type="PANTHER" id="PTHR33184">
    <property type="entry name" value="PROTEIN TAPETUM DETERMINANT 1-LIKE-RELATED"/>
    <property type="match status" value="1"/>
</dbReference>
<evidence type="ECO:0000313" key="3">
    <source>
        <dbReference type="EMBL" id="OVA09603.1"/>
    </source>
</evidence>
<comment type="caution">
    <text evidence="3">The sequence shown here is derived from an EMBL/GenBank/DDBJ whole genome shotgun (WGS) entry which is preliminary data.</text>
</comment>
<evidence type="ECO:0000313" key="4">
    <source>
        <dbReference type="Proteomes" id="UP000195402"/>
    </source>
</evidence>
<evidence type="ECO:0000256" key="2">
    <source>
        <dbReference type="SAM" id="SignalP"/>
    </source>
</evidence>
<dbReference type="OMA" id="KACKLIC"/>
<evidence type="ECO:0000256" key="1">
    <source>
        <dbReference type="ARBA" id="ARBA00022729"/>
    </source>
</evidence>
<dbReference type="OrthoDB" id="603213at2759"/>
<dbReference type="EMBL" id="MVGT01002051">
    <property type="protein sequence ID" value="OVA09603.1"/>
    <property type="molecule type" value="Genomic_DNA"/>
</dbReference>
<gene>
    <name evidence="3" type="ORF">BVC80_9101g129</name>
</gene>
<name>A0A200QGI5_MACCD</name>
<feature type="signal peptide" evidence="2">
    <location>
        <begin position="1"/>
        <end position="25"/>
    </location>
</feature>
<dbReference type="InterPro" id="IPR040361">
    <property type="entry name" value="TPD1"/>
</dbReference>
<sequence>MASSSCLKIFYTFLLLTILLEGACATTCDLSSLRITQTITTRQVAGKPEYEVNVSNWCACAQSNVRLRCAGFKTVEKIDPAVLKQDNEFCLLLSGKPLKQNADVQFRYASDTPYNFTVASSKIQCN</sequence>
<dbReference type="GO" id="GO:0001709">
    <property type="term" value="P:cell fate determination"/>
    <property type="evidence" value="ECO:0007669"/>
    <property type="project" value="TreeGrafter"/>
</dbReference>
<dbReference type="Proteomes" id="UP000195402">
    <property type="component" value="Unassembled WGS sequence"/>
</dbReference>
<protein>
    <recommendedName>
        <fullName evidence="5">Beta-1,3-N-Acetylglucosaminyltransferase family protein</fullName>
    </recommendedName>
</protein>
<dbReference type="InParanoid" id="A0A200QGI5"/>
<dbReference type="AlphaFoldDB" id="A0A200QGI5"/>
<accession>A0A200QGI5</accession>
<keyword evidence="1 2" id="KW-0732">Signal</keyword>
<proteinExistence type="predicted"/>
<dbReference type="STRING" id="56857.A0A200QGI5"/>
<feature type="chain" id="PRO_5012012890" description="Beta-1,3-N-Acetylglucosaminyltransferase family protein" evidence="2">
    <location>
        <begin position="26"/>
        <end position="126"/>
    </location>
</feature>